<feature type="chain" id="PRO_5018992208" evidence="1">
    <location>
        <begin position="25"/>
        <end position="217"/>
    </location>
</feature>
<evidence type="ECO:0000313" key="2">
    <source>
        <dbReference type="EMBL" id="ROW15283.1"/>
    </source>
</evidence>
<name>A0A423XGA2_9PEZI</name>
<gene>
    <name evidence="2" type="ORF">VPNG_03009</name>
</gene>
<dbReference type="Proteomes" id="UP000285146">
    <property type="component" value="Unassembled WGS sequence"/>
</dbReference>
<keyword evidence="1" id="KW-0732">Signal</keyword>
<evidence type="ECO:0000313" key="3">
    <source>
        <dbReference type="Proteomes" id="UP000285146"/>
    </source>
</evidence>
<keyword evidence="3" id="KW-1185">Reference proteome</keyword>
<sequence length="217" mass="23714">MHLFSLPTPLLAITLSAFYGSSVCFPLAEEEGHVGRLHAVRPRETYSVVPIDGGGSSSTQATTTVVETVTASSPTTTLIDITTAISTDDTTTTVTETDVISVEVPTTIISAASITQTQTPSDSSFFCRDVLSLDSQALFHDRVREYEFYHSGVSASIWNIEHPSNAVNLQAYWRGADAHNISHEHGLRLQWLVPEKINIGRRRTVGQQRPDQTADNE</sequence>
<dbReference type="InParanoid" id="A0A423XGA2"/>
<feature type="signal peptide" evidence="1">
    <location>
        <begin position="1"/>
        <end position="24"/>
    </location>
</feature>
<organism evidence="2 3">
    <name type="scientific">Cytospora leucostoma</name>
    <dbReference type="NCBI Taxonomy" id="1230097"/>
    <lineage>
        <taxon>Eukaryota</taxon>
        <taxon>Fungi</taxon>
        <taxon>Dikarya</taxon>
        <taxon>Ascomycota</taxon>
        <taxon>Pezizomycotina</taxon>
        <taxon>Sordariomycetes</taxon>
        <taxon>Sordariomycetidae</taxon>
        <taxon>Diaporthales</taxon>
        <taxon>Cytosporaceae</taxon>
        <taxon>Cytospora</taxon>
    </lineage>
</organism>
<accession>A0A423XGA2</accession>
<dbReference type="EMBL" id="LKEB01000010">
    <property type="protein sequence ID" value="ROW15283.1"/>
    <property type="molecule type" value="Genomic_DNA"/>
</dbReference>
<protein>
    <submittedName>
        <fullName evidence="2">Uncharacterized protein</fullName>
    </submittedName>
</protein>
<dbReference type="AlphaFoldDB" id="A0A423XGA2"/>
<evidence type="ECO:0000256" key="1">
    <source>
        <dbReference type="SAM" id="SignalP"/>
    </source>
</evidence>
<proteinExistence type="predicted"/>
<dbReference type="OrthoDB" id="5245505at2759"/>
<comment type="caution">
    <text evidence="2">The sequence shown here is derived from an EMBL/GenBank/DDBJ whole genome shotgun (WGS) entry which is preliminary data.</text>
</comment>
<reference evidence="2 3" key="1">
    <citation type="submission" date="2015-09" db="EMBL/GenBank/DDBJ databases">
        <title>Host preference determinants of Valsa canker pathogens revealed by comparative genomics.</title>
        <authorList>
            <person name="Yin Z."/>
            <person name="Huang L."/>
        </authorList>
    </citation>
    <scope>NUCLEOTIDE SEQUENCE [LARGE SCALE GENOMIC DNA]</scope>
    <source>
        <strain evidence="2 3">SXYLt</strain>
    </source>
</reference>